<accession>A0A8B8UWM9</accession>
<dbReference type="KEGG" id="spao:SPAR_L04480"/>
<feature type="region of interest" description="Disordered" evidence="1">
    <location>
        <begin position="1"/>
        <end position="29"/>
    </location>
</feature>
<proteinExistence type="predicted"/>
<dbReference type="OrthoDB" id="4067025at2759"/>
<reference evidence="2" key="4">
    <citation type="submission" date="2025-08" db="UniProtKB">
        <authorList>
            <consortium name="RefSeq"/>
        </authorList>
    </citation>
    <scope>IDENTIFICATION</scope>
    <source>
        <strain evidence="2">CBS432</strain>
    </source>
</reference>
<reference evidence="2" key="2">
    <citation type="submission" date="2020-01" db="EMBL/GenBank/DDBJ databases">
        <title>Population-level Yeast Reference Genomes.</title>
        <authorList>
            <person name="Yue J.-X."/>
        </authorList>
    </citation>
    <scope>NUCLEOTIDE SEQUENCE</scope>
    <source>
        <strain evidence="2">CBS432</strain>
    </source>
</reference>
<sequence>MSDTTEVPEQKISENDQVNTLSRTDSLKNPDVSNKIPSLFKLAAEWQINNPQENFQNQILENDVLKKINEITSLIRESYKDLSSEDGMMSKQQQDKMDWDLFCTVPVNIIEQYTKDMDEIFEKMEKLAKQQRLWCESAFQIDVERCGDSILNAETWMKKKEHHLEYKNIEMERSANEIKETIQRLTDDK</sequence>
<dbReference type="GeneID" id="54632541"/>
<dbReference type="VEuPathDB" id="FungiDB:SPAR_L04480"/>
<gene>
    <name evidence="2" type="primary">GMC2</name>
    <name evidence="2" type="ORF">SPAR_L04480</name>
</gene>
<dbReference type="AlphaFoldDB" id="A0A8B8UWM9"/>
<organism evidence="2">
    <name type="scientific">Saccharomyces paradoxus</name>
    <name type="common">Yeast</name>
    <name type="synonym">Saccharomyces douglasii</name>
    <dbReference type="NCBI Taxonomy" id="27291"/>
    <lineage>
        <taxon>Eukaryota</taxon>
        <taxon>Fungi</taxon>
        <taxon>Dikarya</taxon>
        <taxon>Ascomycota</taxon>
        <taxon>Saccharomycotina</taxon>
        <taxon>Saccharomycetes</taxon>
        <taxon>Saccharomycetales</taxon>
        <taxon>Saccharomycetaceae</taxon>
        <taxon>Saccharomyces</taxon>
    </lineage>
</organism>
<evidence type="ECO:0000313" key="2">
    <source>
        <dbReference type="RefSeq" id="XP_033768172.1"/>
    </source>
</evidence>
<dbReference type="RefSeq" id="XP_033768172.1">
    <property type="nucleotide sequence ID" value="XM_033912281.1"/>
</dbReference>
<evidence type="ECO:0000256" key="1">
    <source>
        <dbReference type="SAM" id="MobiDB-lite"/>
    </source>
</evidence>
<reference evidence="2" key="3">
    <citation type="submission" date="2025-07" db="EMBL/GenBank/DDBJ databases">
        <authorList>
            <consortium name="NCBI Genome Project"/>
        </authorList>
    </citation>
    <scope>NUCLEOTIDE SEQUENCE</scope>
    <source>
        <strain evidence="2">CBS432</strain>
    </source>
</reference>
<protein>
    <submittedName>
        <fullName evidence="2">Gmc2p</fullName>
    </submittedName>
</protein>
<feature type="compositionally biased region" description="Polar residues" evidence="1">
    <location>
        <begin position="15"/>
        <end position="24"/>
    </location>
</feature>
<reference evidence="2" key="1">
    <citation type="journal article" date="2017" name="Nat. Genet.">
        <title>Contrasting evolutionary genome dynamics between domesticated and wild yeasts.</title>
        <authorList>
            <person name="Yue J.X."/>
            <person name="Li J."/>
            <person name="Aigrain L."/>
            <person name="Hallin J."/>
            <person name="Persson K."/>
            <person name="Oliver K."/>
            <person name="Bergstrom A."/>
            <person name="Coupland P."/>
            <person name="Warringer J."/>
            <person name="Lagomarsino M.C."/>
            <person name="Fischer G."/>
            <person name="Durbin R."/>
            <person name="Liti G."/>
        </authorList>
    </citation>
    <scope>NUCLEOTIDE SEQUENCE</scope>
    <source>
        <strain evidence="2">CBS432</strain>
    </source>
</reference>
<name>A0A8B8UWM9_SACPA</name>